<dbReference type="OrthoDB" id="411064at2759"/>
<reference evidence="5" key="1">
    <citation type="submission" date="2019-06" db="EMBL/GenBank/DDBJ databases">
        <authorList>
            <person name="Broberg M."/>
        </authorList>
    </citation>
    <scope>NUCLEOTIDE SEQUENCE [LARGE SCALE GENOMIC DNA]</scope>
</reference>
<dbReference type="GO" id="GO:0046872">
    <property type="term" value="F:metal ion binding"/>
    <property type="evidence" value="ECO:0007669"/>
    <property type="project" value="UniProtKB-KW"/>
</dbReference>
<accession>A0A9N9ZAV3</accession>
<gene>
    <name evidence="4" type="ORF">CSOL1703_00014881</name>
</gene>
<protein>
    <recommendedName>
        <fullName evidence="3">Fumarylacetoacetase-like C-terminal domain-containing protein</fullName>
    </recommendedName>
</protein>
<name>A0A9N9ZAV3_9HYPO</name>
<dbReference type="SUPFAM" id="SSF56529">
    <property type="entry name" value="FAH"/>
    <property type="match status" value="1"/>
</dbReference>
<evidence type="ECO:0000256" key="2">
    <source>
        <dbReference type="ARBA" id="ARBA00022723"/>
    </source>
</evidence>
<evidence type="ECO:0000313" key="5">
    <source>
        <dbReference type="Proteomes" id="UP000775872"/>
    </source>
</evidence>
<comment type="caution">
    <text evidence="4">The sequence shown here is derived from an EMBL/GenBank/DDBJ whole genome shotgun (WGS) entry which is preliminary data.</text>
</comment>
<dbReference type="InterPro" id="IPR011234">
    <property type="entry name" value="Fumarylacetoacetase-like_C"/>
</dbReference>
<proteinExistence type="inferred from homology"/>
<keyword evidence="5" id="KW-1185">Reference proteome</keyword>
<evidence type="ECO:0000259" key="3">
    <source>
        <dbReference type="Pfam" id="PF01557"/>
    </source>
</evidence>
<dbReference type="AlphaFoldDB" id="A0A9N9ZAV3"/>
<dbReference type="GO" id="GO:0050163">
    <property type="term" value="F:oxaloacetate tautomerase activity"/>
    <property type="evidence" value="ECO:0007669"/>
    <property type="project" value="UniProtKB-ARBA"/>
</dbReference>
<dbReference type="PANTHER" id="PTHR11820:SF112">
    <property type="entry name" value="FUMARYLACETOACETATE HYDROLASE FAMILY PROTEIN (AFU_ORTHOLOGUE AFUA_1G02370)-RELATED"/>
    <property type="match status" value="1"/>
</dbReference>
<organism evidence="4 5">
    <name type="scientific">Clonostachys solani</name>
    <dbReference type="NCBI Taxonomy" id="160281"/>
    <lineage>
        <taxon>Eukaryota</taxon>
        <taxon>Fungi</taxon>
        <taxon>Dikarya</taxon>
        <taxon>Ascomycota</taxon>
        <taxon>Pezizomycotina</taxon>
        <taxon>Sordariomycetes</taxon>
        <taxon>Hypocreomycetidae</taxon>
        <taxon>Hypocreales</taxon>
        <taxon>Bionectriaceae</taxon>
        <taxon>Clonostachys</taxon>
    </lineage>
</organism>
<dbReference type="Gene3D" id="3.90.850.10">
    <property type="entry name" value="Fumarylacetoacetase-like, C-terminal domain"/>
    <property type="match status" value="1"/>
</dbReference>
<sequence length="289" mass="31397">MATISRWTHLVRFLAVEDGRIHLGQIDAKKWPDIGLALDIGARITANLIEGNAFNGIVTNRTMEISRVLSPLSMAEVPVIRCLGLNYRDHAREANMPIPDVPVLFLKPRTALNGPAPAKINIPKIAQDGTSDYEAELSIVISKTGRDIPVERAMEYVLGYTCSNDVSARNQQFKNSQWCFSKGLDGSCPIGPVLVAPAAISDPHKLQIKATLNGNTVQSSNTGEMIFDIASTISFLSQGTTLEQGTIIMTGTGPGIGAMRNPKIALKDGDIMHIEIEQIGTLINQIYYE</sequence>
<reference evidence="4 5" key="2">
    <citation type="submission" date="2021-10" db="EMBL/GenBank/DDBJ databases">
        <authorList>
            <person name="Piombo E."/>
        </authorList>
    </citation>
    <scope>NUCLEOTIDE SEQUENCE [LARGE SCALE GENOMIC DNA]</scope>
</reference>
<evidence type="ECO:0000256" key="1">
    <source>
        <dbReference type="ARBA" id="ARBA00010211"/>
    </source>
</evidence>
<dbReference type="Pfam" id="PF01557">
    <property type="entry name" value="FAA_hydrolase"/>
    <property type="match status" value="1"/>
</dbReference>
<dbReference type="EMBL" id="CABFOC020000043">
    <property type="protein sequence ID" value="CAH0051950.1"/>
    <property type="molecule type" value="Genomic_DNA"/>
</dbReference>
<dbReference type="GO" id="GO:0006107">
    <property type="term" value="P:oxaloacetate metabolic process"/>
    <property type="evidence" value="ECO:0007669"/>
    <property type="project" value="UniProtKB-ARBA"/>
</dbReference>
<keyword evidence="2" id="KW-0479">Metal-binding</keyword>
<evidence type="ECO:0000313" key="4">
    <source>
        <dbReference type="EMBL" id="CAH0051950.1"/>
    </source>
</evidence>
<feature type="domain" description="Fumarylacetoacetase-like C-terminal" evidence="3">
    <location>
        <begin position="80"/>
        <end position="286"/>
    </location>
</feature>
<comment type="similarity">
    <text evidence="1">Belongs to the FAH family.</text>
</comment>
<dbReference type="InterPro" id="IPR036663">
    <property type="entry name" value="Fumarylacetoacetase_C_sf"/>
</dbReference>
<dbReference type="FunFam" id="3.90.850.10:FF:000002">
    <property type="entry name" value="2-hydroxyhepta-2,4-diene-1,7-dioate isomerase"/>
    <property type="match status" value="1"/>
</dbReference>
<dbReference type="Proteomes" id="UP000775872">
    <property type="component" value="Unassembled WGS sequence"/>
</dbReference>
<dbReference type="PANTHER" id="PTHR11820">
    <property type="entry name" value="ACYLPYRUVASE"/>
    <property type="match status" value="1"/>
</dbReference>